<evidence type="ECO:0000313" key="4">
    <source>
        <dbReference type="Proteomes" id="UP000249081"/>
    </source>
</evidence>
<evidence type="ECO:0000259" key="2">
    <source>
        <dbReference type="Pfam" id="PF03099"/>
    </source>
</evidence>
<reference evidence="3 4" key="2">
    <citation type="submission" date="2018-06" db="EMBL/GenBank/DDBJ databases">
        <title>Metagenomic assembly of (sub)arctic Cyanobacteria and their associated microbiome from non-axenic cultures.</title>
        <authorList>
            <person name="Baurain D."/>
        </authorList>
    </citation>
    <scope>NUCLEOTIDE SEQUENCE [LARGE SCALE GENOMIC DNA]</scope>
    <source>
        <strain evidence="3">ULC041bin1</strain>
    </source>
</reference>
<protein>
    <submittedName>
        <fullName evidence="3">Biotin--[acetyl-CoA-carboxylase] ligase</fullName>
    </submittedName>
</protein>
<organism evidence="3 4">
    <name type="scientific">Shackletoniella antarctica</name>
    <dbReference type="NCBI Taxonomy" id="268115"/>
    <lineage>
        <taxon>Bacteria</taxon>
        <taxon>Bacillati</taxon>
        <taxon>Cyanobacteriota</taxon>
        <taxon>Cyanophyceae</taxon>
        <taxon>Oculatellales</taxon>
        <taxon>Oculatellaceae</taxon>
        <taxon>Shackletoniella</taxon>
    </lineage>
</organism>
<name>A0A2W4Y7Y3_9CYAN</name>
<gene>
    <name evidence="3" type="ORF">DCF17_06750</name>
</gene>
<dbReference type="Gene3D" id="3.30.930.10">
    <property type="entry name" value="Bira Bifunctional Protein, Domain 2"/>
    <property type="match status" value="1"/>
</dbReference>
<dbReference type="InterPro" id="IPR004143">
    <property type="entry name" value="BPL_LPL_catalytic"/>
</dbReference>
<dbReference type="InterPro" id="IPR004408">
    <property type="entry name" value="Biotin_CoA_COase_ligase"/>
</dbReference>
<dbReference type="PANTHER" id="PTHR12835:SF5">
    <property type="entry name" value="BIOTIN--PROTEIN LIGASE"/>
    <property type="match status" value="1"/>
</dbReference>
<proteinExistence type="predicted"/>
<dbReference type="Proteomes" id="UP000249081">
    <property type="component" value="Unassembled WGS sequence"/>
</dbReference>
<evidence type="ECO:0000313" key="3">
    <source>
        <dbReference type="EMBL" id="PZO43065.1"/>
    </source>
</evidence>
<dbReference type="CDD" id="cd16442">
    <property type="entry name" value="BPL"/>
    <property type="match status" value="1"/>
</dbReference>
<dbReference type="SUPFAM" id="SSF55681">
    <property type="entry name" value="Class II aaRS and biotin synthetases"/>
    <property type="match status" value="1"/>
</dbReference>
<dbReference type="GO" id="GO:0005737">
    <property type="term" value="C:cytoplasm"/>
    <property type="evidence" value="ECO:0007669"/>
    <property type="project" value="TreeGrafter"/>
</dbReference>
<accession>A0A2W4Y7Y3</accession>
<reference evidence="4" key="1">
    <citation type="submission" date="2018-04" db="EMBL/GenBank/DDBJ databases">
        <authorList>
            <person name="Cornet L."/>
        </authorList>
    </citation>
    <scope>NUCLEOTIDE SEQUENCE [LARGE SCALE GENOMIC DNA]</scope>
</reference>
<dbReference type="InterPro" id="IPR045864">
    <property type="entry name" value="aa-tRNA-synth_II/BPL/LPL"/>
</dbReference>
<keyword evidence="1 3" id="KW-0436">Ligase</keyword>
<dbReference type="AlphaFoldDB" id="A0A2W4Y7Y3"/>
<dbReference type="EMBL" id="QBMN01000033">
    <property type="protein sequence ID" value="PZO43065.1"/>
    <property type="molecule type" value="Genomic_DNA"/>
</dbReference>
<comment type="caution">
    <text evidence="3">The sequence shown here is derived from an EMBL/GenBank/DDBJ whole genome shotgun (WGS) entry which is preliminary data.</text>
</comment>
<dbReference type="NCBIfam" id="TIGR00121">
    <property type="entry name" value="birA_ligase"/>
    <property type="match status" value="1"/>
</dbReference>
<sequence>MPAYRALRPRFQLHWVDQIDSTNRALAATMATGAPAGTVLIAATQQSGRGQWGRQWQSPLGGLYLSLGLKPELPAHRSPYLTLASAWGVATSLSNLGLPVQVKWPNDLVAQGKKLGGVLAETRLEAGKVRDVVIGLGLNGFNPVPATGVSIQQLIRPELAPTPLNTLEGLAAIALYGLMQGYLHWQNQGDDAFLDAYQDRMANLGQAVAVEGQPAEVVGVAPSGNLRVQLTPTHAHIHTDTPAVKTLEIEPGKVTLGYNA</sequence>
<dbReference type="GO" id="GO:0004077">
    <property type="term" value="F:biotin--[biotin carboxyl-carrier protein] ligase activity"/>
    <property type="evidence" value="ECO:0007669"/>
    <property type="project" value="InterPro"/>
</dbReference>
<dbReference type="PANTHER" id="PTHR12835">
    <property type="entry name" value="BIOTIN PROTEIN LIGASE"/>
    <property type="match status" value="1"/>
</dbReference>
<feature type="domain" description="BPL/LPL catalytic" evidence="2">
    <location>
        <begin position="17"/>
        <end position="139"/>
    </location>
</feature>
<evidence type="ECO:0000256" key="1">
    <source>
        <dbReference type="ARBA" id="ARBA00022598"/>
    </source>
</evidence>
<dbReference type="Pfam" id="PF03099">
    <property type="entry name" value="BPL_LplA_LipB"/>
    <property type="match status" value="1"/>
</dbReference>